<dbReference type="Proteomes" id="UP000321501">
    <property type="component" value="Plasmid pJMUB3934p1"/>
</dbReference>
<dbReference type="Pfam" id="PF13332">
    <property type="entry name" value="Fil_haemagg_2"/>
    <property type="match status" value="1"/>
</dbReference>
<reference evidence="3 4" key="1">
    <citation type="submission" date="2019-07" db="EMBL/GenBank/DDBJ databases">
        <title>Complete Genome Sequence of Leptotrichia wadei Strain JMUB3934.</title>
        <authorList>
            <person name="Watanabe S."/>
            <person name="Cui L."/>
        </authorList>
    </citation>
    <scope>NUCLEOTIDE SEQUENCE [LARGE SCALE GENOMIC DNA]</scope>
    <source>
        <strain evidence="3 4">JMUB3934</strain>
        <plasmid evidence="4">pjmub3934p1 dna</plasmid>
    </source>
</reference>
<dbReference type="GO" id="GO:0003824">
    <property type="term" value="F:catalytic activity"/>
    <property type="evidence" value="ECO:0007669"/>
    <property type="project" value="UniProtKB-ARBA"/>
</dbReference>
<dbReference type="RefSeq" id="WP_232052851.1">
    <property type="nucleotide sequence ID" value="NZ_AP019836.1"/>
</dbReference>
<keyword evidence="3" id="KW-0614">Plasmid</keyword>
<gene>
    <name evidence="3" type="ORF">JMUB3934_p1018</name>
</gene>
<accession>A0A510KH59</accession>
<keyword evidence="1" id="KW-0175">Coiled coil</keyword>
<dbReference type="EMBL" id="AP019836">
    <property type="protein sequence ID" value="BBM51016.1"/>
    <property type="molecule type" value="Genomic_DNA"/>
</dbReference>
<proteinExistence type="predicted"/>
<dbReference type="InterPro" id="IPR025157">
    <property type="entry name" value="Hemagglutinin_rpt"/>
</dbReference>
<evidence type="ECO:0000313" key="3">
    <source>
        <dbReference type="EMBL" id="BBM51016.1"/>
    </source>
</evidence>
<protein>
    <submittedName>
        <fullName evidence="3">Putative septum site-determining protein MinC</fullName>
    </submittedName>
</protein>
<evidence type="ECO:0000256" key="2">
    <source>
        <dbReference type="SAM" id="MobiDB-lite"/>
    </source>
</evidence>
<feature type="coiled-coil region" evidence="1">
    <location>
        <begin position="1650"/>
        <end position="1677"/>
    </location>
</feature>
<name>A0A510KH59_9FUSO</name>
<evidence type="ECO:0000313" key="4">
    <source>
        <dbReference type="Proteomes" id="UP000321501"/>
    </source>
</evidence>
<feature type="region of interest" description="Disordered" evidence="2">
    <location>
        <begin position="80"/>
        <end position="147"/>
    </location>
</feature>
<organism evidence="3 4">
    <name type="scientific">Leptotrichia wadei</name>
    <dbReference type="NCBI Taxonomy" id="157687"/>
    <lineage>
        <taxon>Bacteria</taxon>
        <taxon>Fusobacteriati</taxon>
        <taxon>Fusobacteriota</taxon>
        <taxon>Fusobacteriia</taxon>
        <taxon>Fusobacteriales</taxon>
        <taxon>Leptotrichiaceae</taxon>
        <taxon>Leptotrichia</taxon>
    </lineage>
</organism>
<sequence>MTGEIHSFKNFGNTQTGNSLSVTNANTSLVPLNPNVATGVTVTTSSSARTVTGSVGSNLITSGKSVTTLEAPKNPVVKPFIKPKQDIETVKQPAVTSEKPKTVERSHSQGSNNHNSNKESFNQKTEKNSNRNSAGENFVEKSGGINQEKTFRTGGAAAINAGTFENSVTLGNAVPLKNGEEKIVVYLNKKTSKGKRHYYGNINYLRSLYDGGVGYESGQPSIIEGQQVIVSAPNIIQNPIEAGNGKVLNNGGATGRALISSTSVGMNKGTSSANGQVQAAGNTLLSKLNSSFGGNSQVNGSTNLNNPVNNGFDRAIQIAGNNSGIKDIKNTGRIDVNPILSSAMFTTNMNPSSKYLLETRSRYISLGQYFGSDYFTSRVGYSEIWDRTRRLGDAYYENQLLTRALAEKLGTAFINGKSNQELVKSMIDNAATEGTRLGLTVGQELTQDQINSLNEDIVWYVTKNVNGVEVLAPQVYLSSKTRESISDDTRNRVGGINGTYVKTKDFVNDGTKWGNGGVTYVEANTVRNETTNNLLSEISGDRTFISSVGNIENIGGRINGEEAVALISEKGNVINNTTKRTTGFNYGEYDKSQREEIASIGGITSKGTTFIKADSYNSVGGMLKTDHLALDVNSFNASALSLSGQSTLGISGSNYSKYAETTHFGGGAVANSAEGRIGNLNLRGSSFIAEDTTGLAVGNVRAESAINTYDIESRQSNKSTFASSSNYVKSHQEENVASNLQLGKNAVITGNVEGIGSNIVLGENTFVGGKVTTDSRELHNSYYEKNKNKGFTGGVSHGTISAGYGKSQSTYDEKSTINAKSNLQVGDGSVLNRGAEITATNFEYGNIQINNGDVKYGARIDTRDVHTSSKSSGFTISAGINSPIKDRIKQAAGAVSQVKNGDAAGGAMEAVNAATGTINGLSENITRRDGTRATMNDIEKGDFKVNNDFYVSGNIRAGFNKSKSSTASHIESAAVTTMKPLNENSSITYNNVNNITYQGTQAQGGTFIYNNVANIQKEAVELRNRYSSESSGFGVGVSAGIGSNGQIKPNGISGNVSANRSNQNTVETVYANGNFKNVNEVHNNTGSMTLSGFNQEGGKVTGNIGKLVVESRQNTSTTTGRSSGIGLGISANGMPSSVNVSGSRTNGNRAFVDNQSSFIVGEGSNLHVGTLENTGAVIGKQSENSTTFKIDNYIAKNIYNEDTMTTTGGSIGASLGGKPRITSAGFNQDSRDKEGITRNTVVGNVEIQNASGDEINRDLSKANEVTKDTHSSTNINVEPQVIEYISNPTKFKEDLEVAILEGKATGETVLKSIENAVNGRRSSDIGDPERRTINEIKESVIRIKTAPEMNLIATGDLNSEKILKELDISAVEKYDPDNPNLPPKVRARVDKLAQKGEVPGIFYDKITNKIFVDENITDEAVIRAGIAREWKISEDLKTGKGKANDEGQLKSTVAGELAYDDMMKRAREGKTGSISTSELDEAVMDTNSEVSADDLETRRLSNAGISPKTVRINEERRRRRREEFNSVGYIRQQIDKEEKKHVNSVANSLERKYRGKFTKKNGTYAFYNANDRKKFEKEANQKGVHLKTSYKNLYKNGNPENLTELKTYYEGTGKLPKNTEIILQDENGKQRVYKSFDEFIYGTPEERKLEQSYSNKINENERKLNLAKKNHNTAEIKRLEQESVTLHREQAAIYSSRNSRMGEITQKGDLILSAKSYKNGKLIIHSEKYYHQLNSEEIAIGLELMDHSAKMEEFYKPDVTNVGQRESRVGIRRDNANNPSVTEGITNRRLKVKPVRREKGENPKHYYTKRAAADKLSYESQRIAETRNNFKLPSELRYHEEPEIGGTTVIGAGQSPKRGAYNIDYSPTPEIGVFFGDANNLTNIPSNSQAKVISENPYNYSPFNSEINRIIQPGGVLKTTGMESNKFFYQEYEKIFNNLEIPNGYTEILKIGEIPENLRIQGFQGVGGRGKRIQKPTNLEIKLVK</sequence>
<feature type="compositionally biased region" description="Basic and acidic residues" evidence="2">
    <location>
        <begin position="98"/>
        <end position="107"/>
    </location>
</feature>
<evidence type="ECO:0000256" key="1">
    <source>
        <dbReference type="SAM" id="Coils"/>
    </source>
</evidence>
<geneLocation type="plasmid" evidence="3">
    <name>pJMUB3934p1</name>
</geneLocation>